<dbReference type="AlphaFoldDB" id="A0A319ALX2"/>
<reference evidence="1 2" key="1">
    <citation type="submission" date="2016-12" db="EMBL/GenBank/DDBJ databases">
        <title>The genomes of Aspergillus section Nigri reveals drivers in fungal speciation.</title>
        <authorList>
            <consortium name="DOE Joint Genome Institute"/>
            <person name="Vesth T.C."/>
            <person name="Nybo J."/>
            <person name="Theobald S."/>
            <person name="Brandl J."/>
            <person name="Frisvad J.C."/>
            <person name="Nielsen K.F."/>
            <person name="Lyhne E.K."/>
            <person name="Kogle M.E."/>
            <person name="Kuo A."/>
            <person name="Riley R."/>
            <person name="Clum A."/>
            <person name="Nolan M."/>
            <person name="Lipzen A."/>
            <person name="Salamov A."/>
            <person name="Henrissat B."/>
            <person name="Wiebenga A."/>
            <person name="De Vries R.P."/>
            <person name="Grigoriev I.V."/>
            <person name="Mortensen U.H."/>
            <person name="Andersen M.R."/>
            <person name="Baker S.E."/>
        </authorList>
    </citation>
    <scope>NUCLEOTIDE SEQUENCE [LARGE SCALE GENOMIC DNA]</scope>
    <source>
        <strain evidence="1 2">JOP 1030-1</strain>
    </source>
</reference>
<dbReference type="InterPro" id="IPR016712">
    <property type="entry name" value="Rbsml_bS1m-like"/>
</dbReference>
<dbReference type="EMBL" id="KZ821224">
    <property type="protein sequence ID" value="PYH47572.1"/>
    <property type="molecule type" value="Genomic_DNA"/>
</dbReference>
<proteinExistence type="predicted"/>
<sequence length="471" mass="52154">MVKARLSPAANLLRKSRLFALPQALTPPQGLPAARNVHESDSATLPHPIRAAIVTPGSSLLNGDWGLKRPLPPKTTSARSSRPVVRINALDTFEHTTDFESAADHTVTLEKFQELHLPISLPEKVSYSSGSLPRHSSPFESFLDNTNESLALKSPDAKKFRHSGPYLAGQTEAEFQEYLKSVRRSKPELMQKLRKYFIKKRTADRKKQAQDSGNFEGIDQPIKYTEAEFQTWIKSLRTDPFALGPVIFEILDLPPPPVVPSDMIGQKYYQPATLKLSSEEYVKAGPPKTHPSAGLSYTRTHALLYNHPRFGPQTFQRPVEARILRPKRFKGKAGRAVGGVAGIAVEDLNAMSFTDNGGLPGLTQYDASIPGGAKYWVNPIRASIDSGGRIELATFRATHKSRAPYGIEEYRPPQTLHVSPNAQGSQRTVMRLDRPRLQIGARSTSQDMGPPEERPEALVQSLMKDFAKIKA</sequence>
<dbReference type="STRING" id="1450539.A0A319ALX2"/>
<dbReference type="RefSeq" id="XP_025433554.1">
    <property type="nucleotide sequence ID" value="XM_025574521.1"/>
</dbReference>
<dbReference type="GO" id="GO:0005763">
    <property type="term" value="C:mitochondrial small ribosomal subunit"/>
    <property type="evidence" value="ECO:0007669"/>
    <property type="project" value="TreeGrafter"/>
</dbReference>
<keyword evidence="2" id="KW-1185">Reference proteome</keyword>
<protein>
    <recommendedName>
        <fullName evidence="3">Mitochondrial ribosomal protein MRP51</fullName>
    </recommendedName>
</protein>
<accession>A0A319ALX2</accession>
<dbReference type="PANTHER" id="PTHR28058:SF1">
    <property type="entry name" value="SMALL RIBOSOMAL SUBUNIT PROTEIN BS1M"/>
    <property type="match status" value="1"/>
</dbReference>
<dbReference type="PANTHER" id="PTHR28058">
    <property type="entry name" value="37S RIBOSOMAL PROTEIN MRP51, MITOCHONDRIAL"/>
    <property type="match status" value="1"/>
</dbReference>
<dbReference type="GO" id="GO:0070124">
    <property type="term" value="P:mitochondrial translational initiation"/>
    <property type="evidence" value="ECO:0007669"/>
    <property type="project" value="TreeGrafter"/>
</dbReference>
<dbReference type="Pfam" id="PF11709">
    <property type="entry name" value="Mit_ribos_Mrp51"/>
    <property type="match status" value="1"/>
</dbReference>
<evidence type="ECO:0000313" key="2">
    <source>
        <dbReference type="Proteomes" id="UP000248349"/>
    </source>
</evidence>
<dbReference type="GeneID" id="37075749"/>
<dbReference type="GO" id="GO:0003735">
    <property type="term" value="F:structural constituent of ribosome"/>
    <property type="evidence" value="ECO:0007669"/>
    <property type="project" value="TreeGrafter"/>
</dbReference>
<dbReference type="OrthoDB" id="2735536at2759"/>
<dbReference type="Proteomes" id="UP000248349">
    <property type="component" value="Unassembled WGS sequence"/>
</dbReference>
<name>A0A319ALX2_9EURO</name>
<organism evidence="1 2">
    <name type="scientific">Aspergillus saccharolyticus JOP 1030-1</name>
    <dbReference type="NCBI Taxonomy" id="1450539"/>
    <lineage>
        <taxon>Eukaryota</taxon>
        <taxon>Fungi</taxon>
        <taxon>Dikarya</taxon>
        <taxon>Ascomycota</taxon>
        <taxon>Pezizomycotina</taxon>
        <taxon>Eurotiomycetes</taxon>
        <taxon>Eurotiomycetidae</taxon>
        <taxon>Eurotiales</taxon>
        <taxon>Aspergillaceae</taxon>
        <taxon>Aspergillus</taxon>
        <taxon>Aspergillus subgen. Circumdati</taxon>
    </lineage>
</organism>
<evidence type="ECO:0000313" key="1">
    <source>
        <dbReference type="EMBL" id="PYH47572.1"/>
    </source>
</evidence>
<evidence type="ECO:0008006" key="3">
    <source>
        <dbReference type="Google" id="ProtNLM"/>
    </source>
</evidence>
<gene>
    <name evidence="1" type="ORF">BP01DRAFT_354777</name>
</gene>